<dbReference type="Proteomes" id="UP000076078">
    <property type="component" value="Unassembled WGS sequence"/>
</dbReference>
<dbReference type="PANTHER" id="PTHR45339">
    <property type="entry name" value="HYBRID SIGNAL TRANSDUCTION HISTIDINE KINASE J"/>
    <property type="match status" value="1"/>
</dbReference>
<dbReference type="OrthoDB" id="10266508at2759"/>
<keyword evidence="8" id="KW-0067">ATP-binding</keyword>
<keyword evidence="4" id="KW-0808">Transferase</keyword>
<dbReference type="SMART" id="SM00387">
    <property type="entry name" value="HATPase_c"/>
    <property type="match status" value="1"/>
</dbReference>
<dbReference type="InterPro" id="IPR003594">
    <property type="entry name" value="HATPase_dom"/>
</dbReference>
<organism evidence="16 17">
    <name type="scientific">Tieghemostelium lacteum</name>
    <name type="common">Slime mold</name>
    <name type="synonym">Dictyostelium lacteum</name>
    <dbReference type="NCBI Taxonomy" id="361077"/>
    <lineage>
        <taxon>Eukaryota</taxon>
        <taxon>Amoebozoa</taxon>
        <taxon>Evosea</taxon>
        <taxon>Eumycetozoa</taxon>
        <taxon>Dictyostelia</taxon>
        <taxon>Dictyosteliales</taxon>
        <taxon>Raperosteliaceae</taxon>
        <taxon>Tieghemostelium</taxon>
    </lineage>
</organism>
<dbReference type="InterPro" id="IPR001789">
    <property type="entry name" value="Sig_transdc_resp-reg_receiver"/>
</dbReference>
<reference evidence="16 17" key="1">
    <citation type="submission" date="2015-12" db="EMBL/GenBank/DDBJ databases">
        <title>Dictyostelia acquired genes for synthesis and detection of signals that induce cell-type specialization by lateral gene transfer from prokaryotes.</title>
        <authorList>
            <person name="Gloeckner G."/>
            <person name="Schaap P."/>
        </authorList>
    </citation>
    <scope>NUCLEOTIDE SEQUENCE [LARGE SCALE GENOMIC DNA]</scope>
    <source>
        <strain evidence="16 17">TK</strain>
    </source>
</reference>
<keyword evidence="7" id="KW-0418">Kinase</keyword>
<feature type="domain" description="HAMP" evidence="15">
    <location>
        <begin position="234"/>
        <end position="286"/>
    </location>
</feature>
<gene>
    <name evidence="16" type="ORF">DLAC_11460</name>
</gene>
<feature type="compositionally biased region" description="Polar residues" evidence="12">
    <location>
        <begin position="913"/>
        <end position="926"/>
    </location>
</feature>
<dbReference type="InterPro" id="IPR004358">
    <property type="entry name" value="Sig_transdc_His_kin-like_C"/>
</dbReference>
<feature type="domain" description="Response regulatory" evidence="14">
    <location>
        <begin position="783"/>
        <end position="902"/>
    </location>
</feature>
<evidence type="ECO:0000259" key="13">
    <source>
        <dbReference type="PROSITE" id="PS50109"/>
    </source>
</evidence>
<dbReference type="InterPro" id="IPR003660">
    <property type="entry name" value="HAMP_dom"/>
</dbReference>
<feature type="region of interest" description="Disordered" evidence="12">
    <location>
        <begin position="913"/>
        <end position="954"/>
    </location>
</feature>
<dbReference type="Gene3D" id="1.20.120.1530">
    <property type="match status" value="4"/>
</dbReference>
<feature type="domain" description="Histidine kinase" evidence="13">
    <location>
        <begin position="400"/>
        <end position="624"/>
    </location>
</feature>
<dbReference type="SUPFAM" id="SSF52172">
    <property type="entry name" value="CheY-like"/>
    <property type="match status" value="2"/>
</dbReference>
<dbReference type="SMART" id="SM00304">
    <property type="entry name" value="HAMP"/>
    <property type="match status" value="4"/>
</dbReference>
<feature type="domain" description="HAMP" evidence="15">
    <location>
        <begin position="50"/>
        <end position="102"/>
    </location>
</feature>
<dbReference type="GO" id="GO:0000155">
    <property type="term" value="F:phosphorelay sensor kinase activity"/>
    <property type="evidence" value="ECO:0007669"/>
    <property type="project" value="InterPro"/>
</dbReference>
<dbReference type="PROSITE" id="PS50110">
    <property type="entry name" value="RESPONSE_REGULATORY"/>
    <property type="match status" value="2"/>
</dbReference>
<dbReference type="InterPro" id="IPR036890">
    <property type="entry name" value="HATPase_C_sf"/>
</dbReference>
<dbReference type="SMART" id="SM00448">
    <property type="entry name" value="REC"/>
    <property type="match status" value="2"/>
</dbReference>
<dbReference type="SUPFAM" id="SSF58104">
    <property type="entry name" value="Methyl-accepting chemotaxis protein (MCP) signaling domain"/>
    <property type="match status" value="2"/>
</dbReference>
<dbReference type="PANTHER" id="PTHR45339:SF1">
    <property type="entry name" value="HYBRID SIGNAL TRANSDUCTION HISTIDINE KINASE J"/>
    <property type="match status" value="1"/>
</dbReference>
<feature type="modified residue" description="4-aspartylphosphate" evidence="11">
    <location>
        <position position="692"/>
    </location>
</feature>
<name>A0A152A7S2_TIELA</name>
<dbReference type="PROSITE" id="PS50885">
    <property type="entry name" value="HAMP"/>
    <property type="match status" value="4"/>
</dbReference>
<dbReference type="InterPro" id="IPR036097">
    <property type="entry name" value="HisK_dim/P_sf"/>
</dbReference>
<dbReference type="Pfam" id="PF00072">
    <property type="entry name" value="Response_reg"/>
    <property type="match status" value="2"/>
</dbReference>
<evidence type="ECO:0000256" key="1">
    <source>
        <dbReference type="ARBA" id="ARBA00000085"/>
    </source>
</evidence>
<dbReference type="CDD" id="cd06225">
    <property type="entry name" value="HAMP"/>
    <property type="match status" value="4"/>
</dbReference>
<dbReference type="SUPFAM" id="SSF55874">
    <property type="entry name" value="ATPase domain of HSP90 chaperone/DNA topoisomerase II/histidine kinase"/>
    <property type="match status" value="1"/>
</dbReference>
<comment type="catalytic activity">
    <reaction evidence="1">
        <text>ATP + protein L-histidine = ADP + protein N-phospho-L-histidine.</text>
        <dbReference type="EC" id="2.7.13.3"/>
    </reaction>
</comment>
<dbReference type="FunFam" id="3.30.565.10:FF:000010">
    <property type="entry name" value="Sensor histidine kinase RcsC"/>
    <property type="match status" value="1"/>
</dbReference>
<dbReference type="InParanoid" id="A0A152A7S2"/>
<feature type="domain" description="HAMP" evidence="15">
    <location>
        <begin position="326"/>
        <end position="378"/>
    </location>
</feature>
<evidence type="ECO:0000259" key="15">
    <source>
        <dbReference type="PROSITE" id="PS50885"/>
    </source>
</evidence>
<keyword evidence="17" id="KW-1185">Reference proteome</keyword>
<dbReference type="SUPFAM" id="SSF47384">
    <property type="entry name" value="Homodimeric domain of signal transducing histidine kinase"/>
    <property type="match status" value="1"/>
</dbReference>
<evidence type="ECO:0000256" key="5">
    <source>
        <dbReference type="ARBA" id="ARBA00022737"/>
    </source>
</evidence>
<dbReference type="FunFam" id="1.10.287.130:FF:000002">
    <property type="entry name" value="Two-component osmosensing histidine kinase"/>
    <property type="match status" value="1"/>
</dbReference>
<proteinExistence type="predicted"/>
<dbReference type="GO" id="GO:0071474">
    <property type="term" value="P:cellular hyperosmotic response"/>
    <property type="evidence" value="ECO:0007669"/>
    <property type="project" value="TreeGrafter"/>
</dbReference>
<feature type="domain" description="HAMP" evidence="15">
    <location>
        <begin position="142"/>
        <end position="194"/>
    </location>
</feature>
<dbReference type="AlphaFoldDB" id="A0A152A7S2"/>
<dbReference type="SMART" id="SM00388">
    <property type="entry name" value="HisKA"/>
    <property type="match status" value="1"/>
</dbReference>
<evidence type="ECO:0000259" key="14">
    <source>
        <dbReference type="PROSITE" id="PS50110"/>
    </source>
</evidence>
<comment type="caution">
    <text evidence="16">The sequence shown here is derived from an EMBL/GenBank/DDBJ whole genome shotgun (WGS) entry which is preliminary data.</text>
</comment>
<accession>A0A152A7S2</accession>
<keyword evidence="10" id="KW-0807">Transducer</keyword>
<evidence type="ECO:0000256" key="8">
    <source>
        <dbReference type="ARBA" id="ARBA00022840"/>
    </source>
</evidence>
<evidence type="ECO:0000256" key="7">
    <source>
        <dbReference type="ARBA" id="ARBA00022777"/>
    </source>
</evidence>
<dbReference type="Pfam" id="PF18947">
    <property type="entry name" value="HAMP_2"/>
    <property type="match status" value="2"/>
</dbReference>
<dbReference type="CDD" id="cd00082">
    <property type="entry name" value="HisKA"/>
    <property type="match status" value="1"/>
</dbReference>
<dbReference type="OMA" id="CLAAQMD"/>
<evidence type="ECO:0000256" key="2">
    <source>
        <dbReference type="ARBA" id="ARBA00012438"/>
    </source>
</evidence>
<dbReference type="InterPro" id="IPR005467">
    <property type="entry name" value="His_kinase_dom"/>
</dbReference>
<dbReference type="EMBL" id="LODT01000004">
    <property type="protein sequence ID" value="KYR02266.1"/>
    <property type="molecule type" value="Genomic_DNA"/>
</dbReference>
<evidence type="ECO:0000256" key="4">
    <source>
        <dbReference type="ARBA" id="ARBA00022679"/>
    </source>
</evidence>
<keyword evidence="3 11" id="KW-0597">Phosphoprotein</keyword>
<dbReference type="Gene3D" id="1.10.287.130">
    <property type="match status" value="1"/>
</dbReference>
<dbReference type="CDD" id="cd17546">
    <property type="entry name" value="REC_hyHK_CKI1_RcsC-like"/>
    <property type="match status" value="1"/>
</dbReference>
<dbReference type="STRING" id="361077.A0A152A7S2"/>
<dbReference type="InterPro" id="IPR011006">
    <property type="entry name" value="CheY-like_superfamily"/>
</dbReference>
<dbReference type="Gene3D" id="3.40.50.2300">
    <property type="match status" value="2"/>
</dbReference>
<dbReference type="PRINTS" id="PR00344">
    <property type="entry name" value="BCTRLSENSOR"/>
</dbReference>
<keyword evidence="9" id="KW-0902">Two-component regulatory system</keyword>
<dbReference type="Pfam" id="PF02518">
    <property type="entry name" value="HATPase_c"/>
    <property type="match status" value="1"/>
</dbReference>
<dbReference type="Gene3D" id="3.30.565.10">
    <property type="entry name" value="Histidine kinase-like ATPase, C-terminal domain"/>
    <property type="match status" value="1"/>
</dbReference>
<sequence length="1090" mass="119678">MVDQLKSFSSEVTRVAREVGTEGKLGGQAEVIGVGGVWKDLTENVNTMAANLTGQVRAIAEVTTAVATGDLSKKISINAKGEILELKNTINSMVDQLKSFSSEVTRVAREVGTEGKLGGQAEFIGMGGVWKDLTDNVNTMAANLTGQVRAIAKVTTAVATGDLSKKVNLDVRGEILELKNTINTMVDQLNSFSSEVTRVAREVGTEGKLGGQAEVIGVGGVWKDLTENVNTMAANLTGQVRDIATVTTAVACGDLSKKISINAKGEILELKNTINTMVDQLNSFASEVTRVSLEVGTEGKLGGQAEVNGVAGVWKDLTDNVNIMAANLTNQVRAIAEVAKAVTKGDFTRVISVEAKGEVNLLKQIINKMIHNLKETTIKNTLAKETAEAASRAKSDFMANMSHEIRTPMNGIIGMTDLTLDTELTAEQREYLTMVQSSAGSLLTIINDILDFSKIEAGRLELDQIEFELRSNLYDTLKQLAWRAHQKGLELICDIDRSVPDLLIGDQCRLRQIVTNLVGNAIKFTAEGEVALVVRLNQIVVGEQQAVLLSFSVRDTGIGIPPDKLHLIFEAFSQADGSITRKYGGTGLGLTISTRLVELMKGKLIVESEPDKGSKFEFTAQFQCNKLENEVIKLSDVNTLIIDDNASTRRVLHHMLNEYGITSDTAESYEQALQYLKKAYTVGKPYEFLLLDAQLGKDGYLVAENIKQDPKFGKINIIMLVCGSGQRGDPETKSSIVSGYLTKPISNIELLELLQKQNTILSLNDKLNLHQRQLTINDNLSANILLAEDNIVNQRLAVRLLEKFGHRVTLAENGIQAVAAFELKSFDLILMDVQMPHMGGFEATSTIRQKEKISGAKPTPIVAMTAHALERDKEKCIQAGMDDYLSKPINPDQLKSIIEKYLIHLQPQQDLNTTATSDINDSSQDLTLHDRNRINPNNNNQISRDQNNQNLSTSPVSSHFQIQIADNSYKIQPLQMSSFKNTANNNNMRSSESNKVKATQFLKEYSEILASMSRSISSHNFKQLILEVKTIKKYQSLLSSGVERYLRELDTVARNCGNLDTLVSLKRRLESEINRILPDILKLANAKQLN</sequence>
<dbReference type="InterPro" id="IPR003661">
    <property type="entry name" value="HisK_dim/P_dom"/>
</dbReference>
<evidence type="ECO:0000256" key="11">
    <source>
        <dbReference type="PROSITE-ProRule" id="PRU00169"/>
    </source>
</evidence>
<evidence type="ECO:0000256" key="10">
    <source>
        <dbReference type="ARBA" id="ARBA00023224"/>
    </source>
</evidence>
<protein>
    <recommendedName>
        <fullName evidence="2">histidine kinase</fullName>
        <ecNumber evidence="2">2.7.13.3</ecNumber>
    </recommendedName>
</protein>
<dbReference type="PROSITE" id="PS50109">
    <property type="entry name" value="HIS_KIN"/>
    <property type="match status" value="1"/>
</dbReference>
<evidence type="ECO:0000313" key="16">
    <source>
        <dbReference type="EMBL" id="KYR02266.1"/>
    </source>
</evidence>
<dbReference type="Pfam" id="PF00512">
    <property type="entry name" value="HisKA"/>
    <property type="match status" value="1"/>
</dbReference>
<feature type="domain" description="Response regulatory" evidence="14">
    <location>
        <begin position="638"/>
        <end position="758"/>
    </location>
</feature>
<dbReference type="CDD" id="cd16922">
    <property type="entry name" value="HATPase_EvgS-ArcB-TorS-like"/>
    <property type="match status" value="1"/>
</dbReference>
<dbReference type="Pfam" id="PF00672">
    <property type="entry name" value="HAMP"/>
    <property type="match status" value="2"/>
</dbReference>
<evidence type="ECO:0000256" key="6">
    <source>
        <dbReference type="ARBA" id="ARBA00022741"/>
    </source>
</evidence>
<evidence type="ECO:0000256" key="12">
    <source>
        <dbReference type="SAM" id="MobiDB-lite"/>
    </source>
</evidence>
<dbReference type="FunFam" id="1.20.120.1530:FF:000002">
    <property type="entry name" value="Two-component osmosensing histidine kinase"/>
    <property type="match status" value="3"/>
</dbReference>
<dbReference type="GO" id="GO:0016020">
    <property type="term" value="C:membrane"/>
    <property type="evidence" value="ECO:0007669"/>
    <property type="project" value="InterPro"/>
</dbReference>
<dbReference type="GO" id="GO:0005524">
    <property type="term" value="F:ATP binding"/>
    <property type="evidence" value="ECO:0007669"/>
    <property type="project" value="UniProtKB-KW"/>
</dbReference>
<evidence type="ECO:0000256" key="3">
    <source>
        <dbReference type="ARBA" id="ARBA00022553"/>
    </source>
</evidence>
<feature type="compositionally biased region" description="Low complexity" evidence="12">
    <location>
        <begin position="934"/>
        <end position="950"/>
    </location>
</feature>
<evidence type="ECO:0000313" key="17">
    <source>
        <dbReference type="Proteomes" id="UP000076078"/>
    </source>
</evidence>
<feature type="modified residue" description="4-aspartylphosphate" evidence="11">
    <location>
        <position position="832"/>
    </location>
</feature>
<keyword evidence="5" id="KW-0677">Repeat</keyword>
<dbReference type="EC" id="2.7.13.3" evidence="2"/>
<evidence type="ECO:0000256" key="9">
    <source>
        <dbReference type="ARBA" id="ARBA00023012"/>
    </source>
</evidence>
<keyword evidence="6" id="KW-0547">Nucleotide-binding</keyword>
<dbReference type="CDD" id="cd00156">
    <property type="entry name" value="REC"/>
    <property type="match status" value="1"/>
</dbReference>